<evidence type="ECO:0000313" key="3">
    <source>
        <dbReference type="EMBL" id="KAK3858961.1"/>
    </source>
</evidence>
<feature type="transmembrane region" description="Helical" evidence="2">
    <location>
        <begin position="47"/>
        <end position="67"/>
    </location>
</feature>
<accession>A0AAE1BXU6</accession>
<feature type="compositionally biased region" description="Polar residues" evidence="1">
    <location>
        <begin position="128"/>
        <end position="138"/>
    </location>
</feature>
<dbReference type="EMBL" id="JAWQEG010005154">
    <property type="protein sequence ID" value="KAK3858961.1"/>
    <property type="molecule type" value="Genomic_DNA"/>
</dbReference>
<feature type="region of interest" description="Disordered" evidence="1">
    <location>
        <begin position="113"/>
        <end position="138"/>
    </location>
</feature>
<proteinExistence type="predicted"/>
<protein>
    <submittedName>
        <fullName evidence="3">Uncharacterized protein</fullName>
    </submittedName>
</protein>
<evidence type="ECO:0000256" key="2">
    <source>
        <dbReference type="SAM" id="Phobius"/>
    </source>
</evidence>
<evidence type="ECO:0000256" key="1">
    <source>
        <dbReference type="SAM" id="MobiDB-lite"/>
    </source>
</evidence>
<dbReference type="AlphaFoldDB" id="A0AAE1BXU6"/>
<keyword evidence="2" id="KW-0812">Transmembrane</keyword>
<keyword evidence="2" id="KW-1133">Transmembrane helix</keyword>
<gene>
    <name evidence="3" type="ORF">Pcinc_034883</name>
</gene>
<comment type="caution">
    <text evidence="3">The sequence shown here is derived from an EMBL/GenBank/DDBJ whole genome shotgun (WGS) entry which is preliminary data.</text>
</comment>
<feature type="transmembrane region" description="Helical" evidence="2">
    <location>
        <begin position="15"/>
        <end position="35"/>
    </location>
</feature>
<keyword evidence="4" id="KW-1185">Reference proteome</keyword>
<dbReference type="Proteomes" id="UP001286313">
    <property type="component" value="Unassembled WGS sequence"/>
</dbReference>
<sequence length="138" mass="15053">MYGVPPPPFSSSLSFLPLLPSHASLSLALFLLLLFQPLLLPSTHSPLTLFFTHSLFSPILLLPPFIFNSITTSSFSSFSIPLPSLTTPFSTLPSENQVDGWVGVLNVERQHKSGVRTERESGVGNIWPATSPTTTNHH</sequence>
<reference evidence="3" key="1">
    <citation type="submission" date="2023-10" db="EMBL/GenBank/DDBJ databases">
        <title>Genome assemblies of two species of porcelain crab, Petrolisthes cinctipes and Petrolisthes manimaculis (Anomura: Porcellanidae).</title>
        <authorList>
            <person name="Angst P."/>
        </authorList>
    </citation>
    <scope>NUCLEOTIDE SEQUENCE</scope>
    <source>
        <strain evidence="3">PB745_01</strain>
        <tissue evidence="3">Gill</tissue>
    </source>
</reference>
<name>A0AAE1BXU6_PETCI</name>
<keyword evidence="2" id="KW-0472">Membrane</keyword>
<evidence type="ECO:0000313" key="4">
    <source>
        <dbReference type="Proteomes" id="UP001286313"/>
    </source>
</evidence>
<organism evidence="3 4">
    <name type="scientific">Petrolisthes cinctipes</name>
    <name type="common">Flat porcelain crab</name>
    <dbReference type="NCBI Taxonomy" id="88211"/>
    <lineage>
        <taxon>Eukaryota</taxon>
        <taxon>Metazoa</taxon>
        <taxon>Ecdysozoa</taxon>
        <taxon>Arthropoda</taxon>
        <taxon>Crustacea</taxon>
        <taxon>Multicrustacea</taxon>
        <taxon>Malacostraca</taxon>
        <taxon>Eumalacostraca</taxon>
        <taxon>Eucarida</taxon>
        <taxon>Decapoda</taxon>
        <taxon>Pleocyemata</taxon>
        <taxon>Anomura</taxon>
        <taxon>Galatheoidea</taxon>
        <taxon>Porcellanidae</taxon>
        <taxon>Petrolisthes</taxon>
    </lineage>
</organism>